<evidence type="ECO:0000313" key="3">
    <source>
        <dbReference type="EMBL" id="NEC39055.1"/>
    </source>
</evidence>
<name>A0A6G3TRG0_9ACTN</name>
<dbReference type="PANTHER" id="PTHR45681:SF6">
    <property type="entry name" value="POLYKETIDE SYNTHASE 37"/>
    <property type="match status" value="1"/>
</dbReference>
<dbReference type="EMBL" id="JAAGMQ010001144">
    <property type="protein sequence ID" value="NEC39055.1"/>
    <property type="molecule type" value="Genomic_DNA"/>
</dbReference>
<gene>
    <name evidence="3" type="ORF">G3I66_38745</name>
</gene>
<evidence type="ECO:0000256" key="1">
    <source>
        <dbReference type="ARBA" id="ARBA00022679"/>
    </source>
</evidence>
<dbReference type="InterPro" id="IPR014043">
    <property type="entry name" value="Acyl_transferase_dom"/>
</dbReference>
<protein>
    <submittedName>
        <fullName evidence="3">Acyltransferase domain-containing protein</fullName>
    </submittedName>
</protein>
<dbReference type="InterPro" id="IPR001227">
    <property type="entry name" value="Ac_transferase_dom_sf"/>
</dbReference>
<reference evidence="3 4" key="1">
    <citation type="submission" date="2020-01" db="EMBL/GenBank/DDBJ databases">
        <title>Insect and environment-associated Actinomycetes.</title>
        <authorList>
            <person name="Currrie C."/>
            <person name="Chevrette M."/>
            <person name="Carlson C."/>
            <person name="Stubbendieck R."/>
            <person name="Wendt-Pienkowski E."/>
        </authorList>
    </citation>
    <scope>NUCLEOTIDE SEQUENCE [LARGE SCALE GENOMIC DNA]</scope>
    <source>
        <strain evidence="3 4">SID7739</strain>
    </source>
</reference>
<dbReference type="Pfam" id="PF00698">
    <property type="entry name" value="Acyl_transf_1"/>
    <property type="match status" value="1"/>
</dbReference>
<dbReference type="InterPro" id="IPR016035">
    <property type="entry name" value="Acyl_Trfase/lysoPLipase"/>
</dbReference>
<feature type="non-terminal residue" evidence="3">
    <location>
        <position position="389"/>
    </location>
</feature>
<organism evidence="3 4">
    <name type="scientific">Streptomyces rubrogriseus</name>
    <dbReference type="NCBI Taxonomy" id="194673"/>
    <lineage>
        <taxon>Bacteria</taxon>
        <taxon>Bacillati</taxon>
        <taxon>Actinomycetota</taxon>
        <taxon>Actinomycetes</taxon>
        <taxon>Kitasatosporales</taxon>
        <taxon>Streptomycetaceae</taxon>
        <taxon>Streptomyces</taxon>
        <taxon>Streptomyces violaceoruber group</taxon>
    </lineage>
</organism>
<sequence>MAPSPSTSRAAIIATTHHELLTTLTALTNDQPHPNLTQHTTHQPPGPLVFVLPGQGSQWPGMTLDLLDHYPPYAHHFHTITHTLQPHLPFDLEQTLRNTTHQPELLQRIDLLQPLLFTINTALAQTWHTHGLTPHAYTGHSQGEITAAHLAGALTLQQAAHIITTRSHLFHTHLTGHGAIATIEATPQQLTPHLTHHPNLHIAGTNSPTTTNIAGPTHQLHTLINTLRQQGTRAHLIPATVPSHSPALEPLKHHILNDLNHLTPQPTHTTLYSTTTTHPTPGTNLTPHHWYNNARQPVAFHPTITQLLNDGHTTYLEPSPHPVLTHHIENTAHHHNTPIHTLTTLRRNTNGPHQLLTNLTHAWTHGHPITFTPTLPPTPTTPLPTYPFQ</sequence>
<proteinExistence type="predicted"/>
<accession>A0A6G3TRG0</accession>
<dbReference type="AlphaFoldDB" id="A0A6G3TRG0"/>
<dbReference type="SUPFAM" id="SSF52151">
    <property type="entry name" value="FabD/lysophospholipase-like"/>
    <property type="match status" value="1"/>
</dbReference>
<comment type="caution">
    <text evidence="3">The sequence shown here is derived from an EMBL/GenBank/DDBJ whole genome shotgun (WGS) entry which is preliminary data.</text>
</comment>
<keyword evidence="3" id="KW-0012">Acyltransferase</keyword>
<evidence type="ECO:0000259" key="2">
    <source>
        <dbReference type="SMART" id="SM00827"/>
    </source>
</evidence>
<dbReference type="PANTHER" id="PTHR45681">
    <property type="entry name" value="POLYKETIDE SYNTHASE 44-RELATED"/>
    <property type="match status" value="1"/>
</dbReference>
<dbReference type="Gene3D" id="3.30.70.3290">
    <property type="match status" value="1"/>
</dbReference>
<dbReference type="InterPro" id="IPR050444">
    <property type="entry name" value="Polyketide_Synthase"/>
</dbReference>
<dbReference type="Proteomes" id="UP000475666">
    <property type="component" value="Unassembled WGS sequence"/>
</dbReference>
<dbReference type="SUPFAM" id="SSF55048">
    <property type="entry name" value="Probable ACP-binding domain of malonyl-CoA ACP transacylase"/>
    <property type="match status" value="1"/>
</dbReference>
<feature type="domain" description="Malonyl-CoA:ACP transacylase (MAT)" evidence="2">
    <location>
        <begin position="51"/>
        <end position="349"/>
    </location>
</feature>
<keyword evidence="1 3" id="KW-0808">Transferase</keyword>
<dbReference type="Gene3D" id="3.40.366.10">
    <property type="entry name" value="Malonyl-Coenzyme A Acyl Carrier Protein, domain 2"/>
    <property type="match status" value="1"/>
</dbReference>
<dbReference type="RefSeq" id="WP_164279251.1">
    <property type="nucleotide sequence ID" value="NZ_JAAGMQ010001144.1"/>
</dbReference>
<dbReference type="GO" id="GO:0016746">
    <property type="term" value="F:acyltransferase activity"/>
    <property type="evidence" value="ECO:0007669"/>
    <property type="project" value="UniProtKB-KW"/>
</dbReference>
<evidence type="ECO:0000313" key="4">
    <source>
        <dbReference type="Proteomes" id="UP000475666"/>
    </source>
</evidence>
<dbReference type="SMART" id="SM00827">
    <property type="entry name" value="PKS_AT"/>
    <property type="match status" value="1"/>
</dbReference>
<dbReference type="InterPro" id="IPR016036">
    <property type="entry name" value="Malonyl_transacylase_ACP-bd"/>
</dbReference>